<accession>A0AAU9EFG9</accession>
<dbReference type="AlphaFoldDB" id="A0AAU9EFG9"/>
<protein>
    <submittedName>
        <fullName evidence="1">Uncharacterized protein</fullName>
    </submittedName>
</protein>
<dbReference type="EMBL" id="AP028679">
    <property type="protein sequence ID" value="BEQ15871.1"/>
    <property type="molecule type" value="Genomic_DNA"/>
</dbReference>
<name>A0AAU9EFG9_9BACT</name>
<reference evidence="2" key="1">
    <citation type="journal article" date="2023" name="Arch. Microbiol.">
        <title>Desulfoferula mesophilus gen. nov. sp. nov., a mesophilic sulfate-reducing bacterium isolated from a brackish lake sediment.</title>
        <authorList>
            <person name="Watanabe T."/>
            <person name="Yabe T."/>
            <person name="Tsuji J.M."/>
            <person name="Fukui M."/>
        </authorList>
    </citation>
    <scope>NUCLEOTIDE SEQUENCE [LARGE SCALE GENOMIC DNA]</scope>
    <source>
        <strain evidence="2">12FAK</strain>
    </source>
</reference>
<sequence>MERFKERKRKRYLSRDELARLGAAIDKAEESKQISSTAEAA</sequence>
<organism evidence="1 2">
    <name type="scientific">Desulfoferula mesophila</name>
    <dbReference type="NCBI Taxonomy" id="3058419"/>
    <lineage>
        <taxon>Bacteria</taxon>
        <taxon>Pseudomonadati</taxon>
        <taxon>Thermodesulfobacteriota</taxon>
        <taxon>Desulfarculia</taxon>
        <taxon>Desulfarculales</taxon>
        <taxon>Desulfarculaceae</taxon>
        <taxon>Desulfoferula</taxon>
    </lineage>
</organism>
<evidence type="ECO:0000313" key="1">
    <source>
        <dbReference type="EMBL" id="BEQ15871.1"/>
    </source>
</evidence>
<dbReference type="RefSeq" id="WP_338600910.1">
    <property type="nucleotide sequence ID" value="NZ_AP028679.1"/>
</dbReference>
<evidence type="ECO:0000313" key="2">
    <source>
        <dbReference type="Proteomes" id="UP001366166"/>
    </source>
</evidence>
<dbReference type="KEGG" id="dmp:FAK_29370"/>
<dbReference type="Proteomes" id="UP001366166">
    <property type="component" value="Chromosome"/>
</dbReference>
<proteinExistence type="predicted"/>
<gene>
    <name evidence="1" type="ORF">FAK_29370</name>
</gene>
<keyword evidence="2" id="KW-1185">Reference proteome</keyword>